<evidence type="ECO:0000256" key="1">
    <source>
        <dbReference type="SAM" id="MobiDB-lite"/>
    </source>
</evidence>
<evidence type="ECO:0000313" key="3">
    <source>
        <dbReference type="Proteomes" id="UP001189429"/>
    </source>
</evidence>
<proteinExistence type="predicted"/>
<evidence type="ECO:0000313" key="2">
    <source>
        <dbReference type="EMBL" id="CAK0887046.1"/>
    </source>
</evidence>
<name>A0ABN9WKG1_9DINO</name>
<comment type="caution">
    <text evidence="2">The sequence shown here is derived from an EMBL/GenBank/DDBJ whole genome shotgun (WGS) entry which is preliminary data.</text>
</comment>
<dbReference type="Proteomes" id="UP001189429">
    <property type="component" value="Unassembled WGS sequence"/>
</dbReference>
<reference evidence="2" key="1">
    <citation type="submission" date="2023-10" db="EMBL/GenBank/DDBJ databases">
        <authorList>
            <person name="Chen Y."/>
            <person name="Shah S."/>
            <person name="Dougan E. K."/>
            <person name="Thang M."/>
            <person name="Chan C."/>
        </authorList>
    </citation>
    <scope>NUCLEOTIDE SEQUENCE [LARGE SCALE GENOMIC DNA]</scope>
</reference>
<gene>
    <name evidence="2" type="ORF">PCOR1329_LOCUS68233</name>
</gene>
<accession>A0ABN9WKG1</accession>
<feature type="region of interest" description="Disordered" evidence="1">
    <location>
        <begin position="1"/>
        <end position="77"/>
    </location>
</feature>
<feature type="region of interest" description="Disordered" evidence="1">
    <location>
        <begin position="274"/>
        <end position="303"/>
    </location>
</feature>
<feature type="compositionally biased region" description="Basic residues" evidence="1">
    <location>
        <begin position="53"/>
        <end position="62"/>
    </location>
</feature>
<sequence length="1036" mass="113081">MASRGGRGCDKRGRASAKAQPPTGVPDTAENPDDDRENGSDKSEQPDQVETKRAKRAPKRAPRVCSAGTRGGGSSAAVRTCGRVPCGEVSTPEKPCPDFAVSACARCYYPWAWAWSERHPDWVKFCRAMKDDSSIDASFEATAASAEDARNKNFDEETVDVVSRCGFKMETHFRMHKDADLREAAGVPADLDMKDLSLAASTMKMPSGASCCGTITANPDKPHVDISRGQAKKVFKSEVSNLKAAMPTVVRGRNLAPTLDSIRFEAALKTNAGAAAGKSTPPPEGVCVASSRGGSVRSPAGGGDMQRIRQLEAQVNLEHLLDGLKLGDREYALRRFKPTIIDAQNRKQELLDLIEKATELSVSNLHNIKDPQVSSRHLRALVKGGIDFKDCPKRCLAWLRAGLQRDDDAETLWENINLYIDSSENLAFDPFAPRLACVEAPVADILSQARDDFLNYLILPMVKKGERAMTQIKELRKILVNARICASGGVHHGMVDFHEAALLCATILDTLGDRSLETVANIGVDLTNFRKMLSGEFDREWASFSCEMDDEEFWLTNKNQWRRAAQADMKEAPLMKERLAAIGQHQTSSMIEATISDLHRWFVACRSGATIPIVKAVIDAATAIADKCSKATGTERESLARELLGTKAQLTRLEQLFTDNASPKKVRDLFEDDLAAVADTIREMAETASQTAACNSFLKVLQDFDGNPDKGKAAGDIRLTLISNKRVQFSTAEHCDIIFKAIGSIANHYFLKYKLDSDDAMKTANMTNVGANVEFARELCELAGPAEEDRRFHSLEGRLAFLHYVYEALDAHGVLTRMGGADQQVTNDDGPNFYNHLVKAMLTVNARVNASSTNMDVNENGVIPQMDLEANMHYAIQKMGEAINQCRGADVEQAHIELQNKCANLAKLAFFGDEETCAGRARSTIFAAKGLVAKALKAIGDIEKAKKNLTDTAVSHKKDLLPLHQAAIDNATKAMLLAHKARLEAGAIQILFDEKQTTADKTAAATSLVDLLPEAGASIQDFHAAVQKSFNELPQA</sequence>
<feature type="compositionally biased region" description="Basic and acidic residues" evidence="1">
    <location>
        <begin position="37"/>
        <end position="52"/>
    </location>
</feature>
<keyword evidence="3" id="KW-1185">Reference proteome</keyword>
<protein>
    <submittedName>
        <fullName evidence="2">Uncharacterized protein</fullName>
    </submittedName>
</protein>
<dbReference type="EMBL" id="CAUYUJ010018889">
    <property type="protein sequence ID" value="CAK0887046.1"/>
    <property type="molecule type" value="Genomic_DNA"/>
</dbReference>
<organism evidence="2 3">
    <name type="scientific">Prorocentrum cordatum</name>
    <dbReference type="NCBI Taxonomy" id="2364126"/>
    <lineage>
        <taxon>Eukaryota</taxon>
        <taxon>Sar</taxon>
        <taxon>Alveolata</taxon>
        <taxon>Dinophyceae</taxon>
        <taxon>Prorocentrales</taxon>
        <taxon>Prorocentraceae</taxon>
        <taxon>Prorocentrum</taxon>
    </lineage>
</organism>